<organism evidence="1 2">
    <name type="scientific">Aplosporella prunicola CBS 121167</name>
    <dbReference type="NCBI Taxonomy" id="1176127"/>
    <lineage>
        <taxon>Eukaryota</taxon>
        <taxon>Fungi</taxon>
        <taxon>Dikarya</taxon>
        <taxon>Ascomycota</taxon>
        <taxon>Pezizomycotina</taxon>
        <taxon>Dothideomycetes</taxon>
        <taxon>Dothideomycetes incertae sedis</taxon>
        <taxon>Botryosphaeriales</taxon>
        <taxon>Aplosporellaceae</taxon>
        <taxon>Aplosporella</taxon>
    </lineage>
</organism>
<proteinExistence type="predicted"/>
<sequence>MPVNPSQIRGILSSRGLGYSEESDFVKEPISSMDYPHIYTVSPSIDTICLIGVTLNEQLQPLTQRAVNKCVIIADDIDYSFDVFVEVVRKIAGTDEEDNAPPGDIFAGIYRQRNVVVIKGARLRNNCPSLQVYEHLLHLAGKRLRDALVLNSGLEVVWHNNENPDLLLHCLQTPGLDICYYAITAFQVFTTALEENGQFQDLMIRQDFTQEQADLWALLICQASKDDIPLATYSEWSLQSQGRDTIRLDVNISEAGLTSFFDLWLYLVPKVFWRPLLDELLNGLATFHPPTLTGSTNKYEASSLASDLVRIHKDLCQLPRKATSAALYRLTTTRSDSVREVDMLPVTIAVPKETDYRLPPFSDMHRNPSFDGTVYYLVGGKKTGITAPHNHIRKRWDYLVECTRSGYNKAMRDAQYFGMSEEVALKWAKAVSGHAGKKGALTERLLAWKADNVAALSALSARDSSRAKDNLNAVREASEECVFSVLARKTLHAAEGEVTVGTEDDTAL</sequence>
<gene>
    <name evidence="1" type="ORF">K452DRAFT_340768</name>
</gene>
<dbReference type="EMBL" id="ML995476">
    <property type="protein sequence ID" value="KAF2146163.1"/>
    <property type="molecule type" value="Genomic_DNA"/>
</dbReference>
<dbReference type="GeneID" id="54302854"/>
<dbReference type="Proteomes" id="UP000799438">
    <property type="component" value="Unassembled WGS sequence"/>
</dbReference>
<dbReference type="RefSeq" id="XP_033401875.1">
    <property type="nucleotide sequence ID" value="XM_033545349.1"/>
</dbReference>
<dbReference type="AlphaFoldDB" id="A0A6A6BRR6"/>
<accession>A0A6A6BRR6</accession>
<reference evidence="1" key="1">
    <citation type="journal article" date="2020" name="Stud. Mycol.">
        <title>101 Dothideomycetes genomes: a test case for predicting lifestyles and emergence of pathogens.</title>
        <authorList>
            <person name="Haridas S."/>
            <person name="Albert R."/>
            <person name="Binder M."/>
            <person name="Bloem J."/>
            <person name="Labutti K."/>
            <person name="Salamov A."/>
            <person name="Andreopoulos B."/>
            <person name="Baker S."/>
            <person name="Barry K."/>
            <person name="Bills G."/>
            <person name="Bluhm B."/>
            <person name="Cannon C."/>
            <person name="Castanera R."/>
            <person name="Culley D."/>
            <person name="Daum C."/>
            <person name="Ezra D."/>
            <person name="Gonzalez J."/>
            <person name="Henrissat B."/>
            <person name="Kuo A."/>
            <person name="Liang C."/>
            <person name="Lipzen A."/>
            <person name="Lutzoni F."/>
            <person name="Magnuson J."/>
            <person name="Mondo S."/>
            <person name="Nolan M."/>
            <person name="Ohm R."/>
            <person name="Pangilinan J."/>
            <person name="Park H.-J."/>
            <person name="Ramirez L."/>
            <person name="Alfaro M."/>
            <person name="Sun H."/>
            <person name="Tritt A."/>
            <person name="Yoshinaga Y."/>
            <person name="Zwiers L.-H."/>
            <person name="Turgeon B."/>
            <person name="Goodwin S."/>
            <person name="Spatafora J."/>
            <person name="Crous P."/>
            <person name="Grigoriev I."/>
        </authorList>
    </citation>
    <scope>NUCLEOTIDE SEQUENCE</scope>
    <source>
        <strain evidence="1">CBS 121167</strain>
    </source>
</reference>
<evidence type="ECO:0000313" key="2">
    <source>
        <dbReference type="Proteomes" id="UP000799438"/>
    </source>
</evidence>
<protein>
    <submittedName>
        <fullName evidence="1">Uncharacterized protein</fullName>
    </submittedName>
</protein>
<evidence type="ECO:0000313" key="1">
    <source>
        <dbReference type="EMBL" id="KAF2146163.1"/>
    </source>
</evidence>
<name>A0A6A6BRR6_9PEZI</name>
<keyword evidence="2" id="KW-1185">Reference proteome</keyword>